<dbReference type="InterPro" id="IPR004396">
    <property type="entry name" value="ATPase_YchF/OLA1"/>
</dbReference>
<evidence type="ECO:0000256" key="5">
    <source>
        <dbReference type="ARBA" id="ARBA00022842"/>
    </source>
</evidence>
<keyword evidence="2" id="KW-0479">Metal-binding</keyword>
<dbReference type="Pfam" id="PF01926">
    <property type="entry name" value="MMR_HSR1"/>
    <property type="match status" value="1"/>
</dbReference>
<organism evidence="8 9">
    <name type="scientific">Buchnera aphidicola</name>
    <name type="common">Cinara cuneomaculata</name>
    <dbReference type="NCBI Taxonomy" id="1660040"/>
    <lineage>
        <taxon>Bacteria</taxon>
        <taxon>Pseudomonadati</taxon>
        <taxon>Pseudomonadota</taxon>
        <taxon>Gammaproteobacteria</taxon>
        <taxon>Enterobacterales</taxon>
        <taxon>Erwiniaceae</taxon>
        <taxon>Buchnera</taxon>
    </lineage>
</organism>
<comment type="cofactor">
    <cofactor evidence="1">
        <name>Mg(2+)</name>
        <dbReference type="ChEBI" id="CHEBI:18420"/>
    </cofactor>
</comment>
<keyword evidence="3" id="KW-0547">Nucleotide-binding</keyword>
<dbReference type="RefSeq" id="WP_154027283.1">
    <property type="nucleotide sequence ID" value="NZ_LR217695.1"/>
</dbReference>
<dbReference type="GO" id="GO:0016887">
    <property type="term" value="F:ATP hydrolysis activity"/>
    <property type="evidence" value="ECO:0007669"/>
    <property type="project" value="InterPro"/>
</dbReference>
<sequence length="362" mass="41466">MIYKFGLIGLPNVGKSALFNAITKLNIPSKNFPFCTIKPNIGIVSIFDDRLKKIADCVSTSTIVYSTAILIDIAGLVKGASTGEGLGNKFLEKIKECHALIQVVRCFKESDIIHIYGDINPSRDIDIINTELLLSDLDLCEKIIQRYITVSNKQDICYDFLINLIHRCIDQLKAGFALRNILFTREELEILKQYQFLTLKPMVYVFNIARNIDLRTYIDQCCTNNLIDKSTIFPIALNDENKMILNHINDPIHKQNSLYIGNLNYHKFIEKLCNFLQLKTFFTAGQKEVRSWLFKADKTAIQAANLIHTDFSKGFIRAQIISYHDMIKYCNISKIKQLGKIRSEGKKYIIQDGDIINFLFNV</sequence>
<dbReference type="GO" id="GO:0005524">
    <property type="term" value="F:ATP binding"/>
    <property type="evidence" value="ECO:0007669"/>
    <property type="project" value="UniProtKB-KW"/>
</dbReference>
<dbReference type="SUPFAM" id="SSF52540">
    <property type="entry name" value="P-loop containing nucleoside triphosphate hydrolases"/>
    <property type="match status" value="1"/>
</dbReference>
<evidence type="ECO:0000256" key="1">
    <source>
        <dbReference type="ARBA" id="ARBA00001946"/>
    </source>
</evidence>
<accession>A0A451CY70</accession>
<dbReference type="PIRSF" id="PIRSF006641">
    <property type="entry name" value="CHP00092"/>
    <property type="match status" value="1"/>
</dbReference>
<protein>
    <submittedName>
        <fullName evidence="8">Ribosome-binding ATPase YchF</fullName>
    </submittedName>
</protein>
<dbReference type="InterPro" id="IPR023192">
    <property type="entry name" value="TGS-like_dom_sf"/>
</dbReference>
<dbReference type="Proteomes" id="UP000294404">
    <property type="component" value="Chromosome"/>
</dbReference>
<dbReference type="PROSITE" id="PS51710">
    <property type="entry name" value="G_OBG"/>
    <property type="match status" value="1"/>
</dbReference>
<dbReference type="Pfam" id="PF06071">
    <property type="entry name" value="YchF-GTPase_C"/>
    <property type="match status" value="1"/>
</dbReference>
<dbReference type="InterPro" id="IPR013029">
    <property type="entry name" value="YchF_C"/>
</dbReference>
<evidence type="ECO:0000256" key="2">
    <source>
        <dbReference type="ARBA" id="ARBA00022723"/>
    </source>
</evidence>
<dbReference type="InterPro" id="IPR004095">
    <property type="entry name" value="TGS"/>
</dbReference>
<keyword evidence="5" id="KW-0460">Magnesium</keyword>
<dbReference type="PROSITE" id="PS51880">
    <property type="entry name" value="TGS"/>
    <property type="match status" value="1"/>
</dbReference>
<feature type="domain" description="TGS" evidence="7">
    <location>
        <begin position="277"/>
        <end position="360"/>
    </location>
</feature>
<dbReference type="PANTHER" id="PTHR23305:SF18">
    <property type="entry name" value="OBG-TYPE G DOMAIN-CONTAINING PROTEIN"/>
    <property type="match status" value="1"/>
</dbReference>
<dbReference type="FunFam" id="1.10.150.300:FF:000001">
    <property type="entry name" value="Ribosome-binding ATPase YchF"/>
    <property type="match status" value="1"/>
</dbReference>
<dbReference type="FunFam" id="3.10.20.30:FF:000001">
    <property type="entry name" value="Ribosome-binding ATPase YchF"/>
    <property type="match status" value="1"/>
</dbReference>
<evidence type="ECO:0000313" key="8">
    <source>
        <dbReference type="EMBL" id="VFP78112.1"/>
    </source>
</evidence>
<dbReference type="InterPro" id="IPR012676">
    <property type="entry name" value="TGS-like"/>
</dbReference>
<dbReference type="GO" id="GO:0005737">
    <property type="term" value="C:cytoplasm"/>
    <property type="evidence" value="ECO:0007669"/>
    <property type="project" value="TreeGrafter"/>
</dbReference>
<feature type="domain" description="OBG-type G" evidence="6">
    <location>
        <begin position="3"/>
        <end position="207"/>
    </location>
</feature>
<dbReference type="Gene3D" id="1.10.150.300">
    <property type="entry name" value="TGS-like domain"/>
    <property type="match status" value="1"/>
</dbReference>
<dbReference type="InterPro" id="IPR012675">
    <property type="entry name" value="Beta-grasp_dom_sf"/>
</dbReference>
<dbReference type="PANTHER" id="PTHR23305">
    <property type="entry name" value="OBG GTPASE FAMILY"/>
    <property type="match status" value="1"/>
</dbReference>
<dbReference type="GO" id="GO:0005525">
    <property type="term" value="F:GTP binding"/>
    <property type="evidence" value="ECO:0007669"/>
    <property type="project" value="InterPro"/>
</dbReference>
<dbReference type="NCBIfam" id="TIGR00092">
    <property type="entry name" value="redox-regulated ATPase YchF"/>
    <property type="match status" value="1"/>
</dbReference>
<dbReference type="InterPro" id="IPR006073">
    <property type="entry name" value="GTP-bd"/>
</dbReference>
<gene>
    <name evidence="8" type="primary">ychF</name>
    <name evidence="8" type="ORF">BUCICUMA2628_130</name>
</gene>
<evidence type="ECO:0000259" key="7">
    <source>
        <dbReference type="PROSITE" id="PS51880"/>
    </source>
</evidence>
<dbReference type="InterPro" id="IPR027417">
    <property type="entry name" value="P-loop_NTPase"/>
</dbReference>
<evidence type="ECO:0000313" key="9">
    <source>
        <dbReference type="Proteomes" id="UP000294404"/>
    </source>
</evidence>
<dbReference type="Gene3D" id="3.40.50.300">
    <property type="entry name" value="P-loop containing nucleotide triphosphate hydrolases"/>
    <property type="match status" value="1"/>
</dbReference>
<evidence type="ECO:0000256" key="4">
    <source>
        <dbReference type="ARBA" id="ARBA00022840"/>
    </source>
</evidence>
<evidence type="ECO:0000256" key="3">
    <source>
        <dbReference type="ARBA" id="ARBA00022741"/>
    </source>
</evidence>
<dbReference type="EMBL" id="LR217695">
    <property type="protein sequence ID" value="VFP78112.1"/>
    <property type="molecule type" value="Genomic_DNA"/>
</dbReference>
<dbReference type="Gene3D" id="3.10.20.30">
    <property type="match status" value="1"/>
</dbReference>
<name>A0A451CY70_9GAMM</name>
<dbReference type="SUPFAM" id="SSF81271">
    <property type="entry name" value="TGS-like"/>
    <property type="match status" value="1"/>
</dbReference>
<dbReference type="PRINTS" id="PR00326">
    <property type="entry name" value="GTP1OBG"/>
</dbReference>
<proteinExistence type="predicted"/>
<dbReference type="OrthoDB" id="9810373at2"/>
<evidence type="ECO:0000259" key="6">
    <source>
        <dbReference type="PROSITE" id="PS51710"/>
    </source>
</evidence>
<reference evidence="8 9" key="1">
    <citation type="submission" date="2019-02" db="EMBL/GenBank/DDBJ databases">
        <authorList>
            <person name="Manzano-Marin A."/>
            <person name="Manzano-Marin A."/>
        </authorList>
    </citation>
    <scope>NUCLEOTIDE SEQUENCE [LARGE SCALE GENOMIC DNA]</scope>
    <source>
        <strain evidence="8 9">BuCicuneomaculata</strain>
    </source>
</reference>
<dbReference type="AlphaFoldDB" id="A0A451CY70"/>
<dbReference type="GO" id="GO:0046872">
    <property type="term" value="F:metal ion binding"/>
    <property type="evidence" value="ECO:0007669"/>
    <property type="project" value="UniProtKB-KW"/>
</dbReference>
<keyword evidence="4" id="KW-0067">ATP-binding</keyword>
<dbReference type="InterPro" id="IPR031167">
    <property type="entry name" value="G_OBG"/>
</dbReference>